<sequence>MNKNKTYYIGSGNFFGKCEASDKFHKEMLPLLSKLKIKETDIDKIANIVSEIYSLAYNDGYDNAEHEAFEYC</sequence>
<evidence type="ECO:0000313" key="1">
    <source>
        <dbReference type="EMBL" id="WQJ51621.1"/>
    </source>
</evidence>
<protein>
    <submittedName>
        <fullName evidence="1">Uncharacterized protein</fullName>
    </submittedName>
</protein>
<organism evidence="1 2">
    <name type="scientific">phage Lak_Megaphage_RVC_AP3_GC26</name>
    <dbReference type="NCBI Taxonomy" id="3109225"/>
    <lineage>
        <taxon>Viruses</taxon>
        <taxon>Duplodnaviria</taxon>
        <taxon>Heunggongvirae</taxon>
        <taxon>Uroviricota</taxon>
        <taxon>Caudoviricetes</taxon>
        <taxon>Caudoviricetes code 15 clade</taxon>
    </lineage>
</organism>
<keyword evidence="2" id="KW-1185">Reference proteome</keyword>
<evidence type="ECO:0000313" key="2">
    <source>
        <dbReference type="Proteomes" id="UP001348805"/>
    </source>
</evidence>
<name>A0ABZ0Z3G1_9CAUD</name>
<reference evidence="1 2" key="1">
    <citation type="submission" date="2023-11" db="EMBL/GenBank/DDBJ databases">
        <authorList>
            <person name="Cook R."/>
            <person name="Crisci M."/>
            <person name="Pye H."/>
            <person name="Adriaenssens E."/>
            <person name="Santini J."/>
        </authorList>
    </citation>
    <scope>NUCLEOTIDE SEQUENCE [LARGE SCALE GENOMIC DNA]</scope>
    <source>
        <strain evidence="1">Lak_Megaphage_RVC_AP3_GC26</strain>
    </source>
</reference>
<dbReference type="Proteomes" id="UP001348805">
    <property type="component" value="Segment"/>
</dbReference>
<accession>A0ABZ0Z3G1</accession>
<dbReference type="EMBL" id="OR769219">
    <property type="protein sequence ID" value="WQJ51621.1"/>
    <property type="molecule type" value="Genomic_DNA"/>
</dbReference>
<proteinExistence type="predicted"/>